<sequence length="235" mass="25252">MSFSIVLDNLLYLLLAGWPQGALGGLALTLVLSVLSAFLSAVLGLGFGVLLVMAPAVIRYFLTALLGFLRAIPIIMLIFWFAFLLPVVLAVNPPKLLTVVLALSCIGGAYLGHSVAAGLGSIAAGQWGAGLALGFTRWQVLWQLILPQALPRMMPSFVNQWVSLVKDTSLAYIISVQEFLYVARQIDGKTTGAFSTEIYLFIGIVYFCICMGLTLFARRLEPVLQRAGGKANSLA</sequence>
<dbReference type="GO" id="GO:0043190">
    <property type="term" value="C:ATP-binding cassette (ABC) transporter complex"/>
    <property type="evidence" value="ECO:0007669"/>
    <property type="project" value="InterPro"/>
</dbReference>
<evidence type="ECO:0000256" key="2">
    <source>
        <dbReference type="ARBA" id="ARBA00010072"/>
    </source>
</evidence>
<accession>A0A1U9JV87</accession>
<dbReference type="AlphaFoldDB" id="A0A1U9JV87"/>
<dbReference type="CDD" id="cd06261">
    <property type="entry name" value="TM_PBP2"/>
    <property type="match status" value="1"/>
</dbReference>
<dbReference type="Gene3D" id="1.10.3720.10">
    <property type="entry name" value="MetI-like"/>
    <property type="match status" value="1"/>
</dbReference>
<reference evidence="10 11" key="1">
    <citation type="journal article" date="2010" name="Science">
        <title>Genomic comparison of the ants Camponotus floridanus and Harpegnathos saltator.</title>
        <authorList>
            <person name="Bonasio R."/>
            <person name="Zhang G."/>
            <person name="Ye C."/>
            <person name="Mutti N.S."/>
            <person name="Fang X."/>
            <person name="Qin N."/>
            <person name="Donahue G."/>
            <person name="Yang P."/>
            <person name="Li Q."/>
            <person name="Li C."/>
            <person name="Zhang P."/>
            <person name="Huang Z."/>
            <person name="Berger S.L."/>
            <person name="Reinberg D."/>
            <person name="Wang J."/>
            <person name="Liebig J."/>
        </authorList>
    </citation>
    <scope>NUCLEOTIDE SEQUENCE [LARGE SCALE GENOMIC DNA]</scope>
    <source>
        <strain evidence="10 11">Hsal</strain>
    </source>
</reference>
<keyword evidence="6 8" id="KW-1133">Transmembrane helix</keyword>
<evidence type="ECO:0000259" key="9">
    <source>
        <dbReference type="PROSITE" id="PS50928"/>
    </source>
</evidence>
<dbReference type="InterPro" id="IPR000515">
    <property type="entry name" value="MetI-like"/>
</dbReference>
<evidence type="ECO:0000256" key="1">
    <source>
        <dbReference type="ARBA" id="ARBA00004429"/>
    </source>
</evidence>
<reference evidence="10 11" key="2">
    <citation type="journal article" date="2016" name="Sci. Rep.">
        <title>The genome of Rhizobiales bacteria in predatory ants reveals urease gene functions but no genes for nitrogen fixation.</title>
        <authorList>
            <person name="Neuvonen M.M."/>
            <person name="Tamarit D."/>
            <person name="Naslund K."/>
            <person name="Liebig J."/>
            <person name="Feldhaar H."/>
            <person name="Moran N.A."/>
            <person name="Guy L."/>
            <person name="Andersson S.G."/>
        </authorList>
    </citation>
    <scope>NUCLEOTIDE SEQUENCE [LARGE SCALE GENOMIC DNA]</scope>
    <source>
        <strain evidence="10 11">Hsal</strain>
    </source>
</reference>
<dbReference type="GO" id="GO:0022857">
    <property type="term" value="F:transmembrane transporter activity"/>
    <property type="evidence" value="ECO:0007669"/>
    <property type="project" value="InterPro"/>
</dbReference>
<feature type="transmembrane region" description="Helical" evidence="8">
    <location>
        <begin position="97"/>
        <end position="120"/>
    </location>
</feature>
<dbReference type="InterPro" id="IPR035906">
    <property type="entry name" value="MetI-like_sf"/>
</dbReference>
<evidence type="ECO:0000313" key="10">
    <source>
        <dbReference type="EMBL" id="AQS41768.1"/>
    </source>
</evidence>
<evidence type="ECO:0000256" key="3">
    <source>
        <dbReference type="ARBA" id="ARBA00022448"/>
    </source>
</evidence>
<evidence type="ECO:0000256" key="6">
    <source>
        <dbReference type="ARBA" id="ARBA00022989"/>
    </source>
</evidence>
<dbReference type="STRING" id="1902579.BHV28_10800"/>
<dbReference type="Proteomes" id="UP000188912">
    <property type="component" value="Chromosome"/>
</dbReference>
<dbReference type="PROSITE" id="PS50928">
    <property type="entry name" value="ABC_TM1"/>
    <property type="match status" value="1"/>
</dbReference>
<evidence type="ECO:0000256" key="5">
    <source>
        <dbReference type="ARBA" id="ARBA00022692"/>
    </source>
</evidence>
<dbReference type="InterPro" id="IPR043429">
    <property type="entry name" value="ArtM/GltK/GlnP/TcyL/YhdX-like"/>
</dbReference>
<dbReference type="EMBL" id="CP017315">
    <property type="protein sequence ID" value="AQS41768.1"/>
    <property type="molecule type" value="Genomic_DNA"/>
</dbReference>
<feature type="domain" description="ABC transmembrane type-1" evidence="9">
    <location>
        <begin position="26"/>
        <end position="217"/>
    </location>
</feature>
<evidence type="ECO:0000313" key="11">
    <source>
        <dbReference type="Proteomes" id="UP000188912"/>
    </source>
</evidence>
<feature type="transmembrane region" description="Helical" evidence="8">
    <location>
        <begin position="12"/>
        <end position="32"/>
    </location>
</feature>
<dbReference type="PANTHER" id="PTHR30614:SF21">
    <property type="entry name" value="AMINO ACID ABC TRANSPORTER PERMEASE"/>
    <property type="match status" value="1"/>
</dbReference>
<feature type="transmembrane region" description="Helical" evidence="8">
    <location>
        <begin position="74"/>
        <end position="91"/>
    </location>
</feature>
<dbReference type="NCBIfam" id="TIGR01726">
    <property type="entry name" value="HEQRo_perm_3TM"/>
    <property type="match status" value="1"/>
</dbReference>
<keyword evidence="11" id="KW-1185">Reference proteome</keyword>
<evidence type="ECO:0000256" key="4">
    <source>
        <dbReference type="ARBA" id="ARBA00022475"/>
    </source>
</evidence>
<dbReference type="KEGG" id="thd:BHV28_10800"/>
<feature type="transmembrane region" description="Helical" evidence="8">
    <location>
        <begin position="38"/>
        <end position="62"/>
    </location>
</feature>
<protein>
    <submittedName>
        <fullName evidence="10">Amino acid permease</fullName>
    </submittedName>
</protein>
<dbReference type="InterPro" id="IPR010065">
    <property type="entry name" value="AA_ABC_transptr_permease_3TM"/>
</dbReference>
<evidence type="ECO:0000256" key="8">
    <source>
        <dbReference type="RuleBase" id="RU363032"/>
    </source>
</evidence>
<gene>
    <name evidence="10" type="ORF">BHV28_10800</name>
</gene>
<evidence type="ECO:0000256" key="7">
    <source>
        <dbReference type="ARBA" id="ARBA00023136"/>
    </source>
</evidence>
<dbReference type="Pfam" id="PF00528">
    <property type="entry name" value="BPD_transp_1"/>
    <property type="match status" value="1"/>
</dbReference>
<keyword evidence="3 8" id="KW-0813">Transport</keyword>
<feature type="transmembrane region" description="Helical" evidence="8">
    <location>
        <begin position="198"/>
        <end position="217"/>
    </location>
</feature>
<comment type="subcellular location">
    <subcellularLocation>
        <location evidence="1">Cell inner membrane</location>
        <topology evidence="1">Multi-pass membrane protein</topology>
    </subcellularLocation>
    <subcellularLocation>
        <location evidence="8">Cell membrane</location>
        <topology evidence="8">Multi-pass membrane protein</topology>
    </subcellularLocation>
</comment>
<dbReference type="GO" id="GO:0006865">
    <property type="term" value="P:amino acid transport"/>
    <property type="evidence" value="ECO:0007669"/>
    <property type="project" value="TreeGrafter"/>
</dbReference>
<comment type="similarity">
    <text evidence="2">Belongs to the binding-protein-dependent transport system permease family. HisMQ subfamily.</text>
</comment>
<keyword evidence="7 8" id="KW-0472">Membrane</keyword>
<name>A0A1U9JV87_9HYPH</name>
<proteinExistence type="inferred from homology"/>
<keyword evidence="4" id="KW-1003">Cell membrane</keyword>
<keyword evidence="5 8" id="KW-0812">Transmembrane</keyword>
<dbReference type="SUPFAM" id="SSF161098">
    <property type="entry name" value="MetI-like"/>
    <property type="match status" value="1"/>
</dbReference>
<organism evidence="10 11">
    <name type="scientific">Candidatus Tokpelaia hoelldobleri</name>
    <dbReference type="NCBI Taxonomy" id="1902579"/>
    <lineage>
        <taxon>Bacteria</taxon>
        <taxon>Pseudomonadati</taxon>
        <taxon>Pseudomonadota</taxon>
        <taxon>Alphaproteobacteria</taxon>
        <taxon>Hyphomicrobiales</taxon>
        <taxon>Candidatus Tokpelaia</taxon>
    </lineage>
</organism>
<dbReference type="PANTHER" id="PTHR30614">
    <property type="entry name" value="MEMBRANE COMPONENT OF AMINO ACID ABC TRANSPORTER"/>
    <property type="match status" value="1"/>
</dbReference>